<accession>A0A9X0QG88</accession>
<dbReference type="SUPFAM" id="SSF51182">
    <property type="entry name" value="RmlC-like cupins"/>
    <property type="match status" value="1"/>
</dbReference>
<keyword evidence="3" id="KW-1185">Reference proteome</keyword>
<sequence>MLKDDASSANTGVFNLQKIAKSFPDSASTMLIDTRLTDELHASSRVFRVYHPVGAHYHATCDEYLVVLSGRATFFLGEAPPFEAGPGQLIFFKQGTIHGTPEILEEPFVVLAVDTPRRDPSDVHFVNPADGTPDTFIQSKRLY</sequence>
<name>A0A9X0QG88_9BACT</name>
<dbReference type="Proteomes" id="UP000535182">
    <property type="component" value="Unassembled WGS sequence"/>
</dbReference>
<evidence type="ECO:0000259" key="1">
    <source>
        <dbReference type="Pfam" id="PF07883"/>
    </source>
</evidence>
<dbReference type="InterPro" id="IPR013096">
    <property type="entry name" value="Cupin_2"/>
</dbReference>
<dbReference type="PANTHER" id="PTHR43346">
    <property type="entry name" value="LIGAND BINDING DOMAIN PROTEIN, PUTATIVE (AFU_ORTHOLOGUE AFUA_6G14370)-RELATED"/>
    <property type="match status" value="1"/>
</dbReference>
<reference evidence="2 3" key="1">
    <citation type="submission" date="2020-08" db="EMBL/GenBank/DDBJ databases">
        <title>Genomic Encyclopedia of Type Strains, Phase IV (KMG-V): Genome sequencing to study the core and pangenomes of soil and plant-associated prokaryotes.</title>
        <authorList>
            <person name="Whitman W."/>
        </authorList>
    </citation>
    <scope>NUCLEOTIDE SEQUENCE [LARGE SCALE GENOMIC DNA]</scope>
    <source>
        <strain evidence="2 3">X5P2</strain>
    </source>
</reference>
<dbReference type="PANTHER" id="PTHR43346:SF1">
    <property type="entry name" value="QUERCETIN 2,3-DIOXYGENASE-RELATED"/>
    <property type="match status" value="1"/>
</dbReference>
<dbReference type="InterPro" id="IPR014710">
    <property type="entry name" value="RmlC-like_jellyroll"/>
</dbReference>
<dbReference type="AlphaFoldDB" id="A0A9X0QG88"/>
<evidence type="ECO:0000313" key="3">
    <source>
        <dbReference type="Proteomes" id="UP000535182"/>
    </source>
</evidence>
<dbReference type="RefSeq" id="WP_183978696.1">
    <property type="nucleotide sequence ID" value="NZ_JACHEB010000008.1"/>
</dbReference>
<dbReference type="Pfam" id="PF07883">
    <property type="entry name" value="Cupin_2"/>
    <property type="match status" value="1"/>
</dbReference>
<dbReference type="InterPro" id="IPR052538">
    <property type="entry name" value="Flavonoid_dioxygenase-like"/>
</dbReference>
<comment type="caution">
    <text evidence="2">The sequence shown here is derived from an EMBL/GenBank/DDBJ whole genome shotgun (WGS) entry which is preliminary data.</text>
</comment>
<evidence type="ECO:0000313" key="2">
    <source>
        <dbReference type="EMBL" id="MBB5329822.1"/>
    </source>
</evidence>
<organism evidence="2 3">
    <name type="scientific">Tunturiibacter gelidiferens</name>
    <dbReference type="NCBI Taxonomy" id="3069689"/>
    <lineage>
        <taxon>Bacteria</taxon>
        <taxon>Pseudomonadati</taxon>
        <taxon>Acidobacteriota</taxon>
        <taxon>Terriglobia</taxon>
        <taxon>Terriglobales</taxon>
        <taxon>Acidobacteriaceae</taxon>
        <taxon>Tunturiibacter</taxon>
    </lineage>
</organism>
<dbReference type="InterPro" id="IPR011051">
    <property type="entry name" value="RmlC_Cupin_sf"/>
</dbReference>
<dbReference type="EMBL" id="JACHEB010000008">
    <property type="protein sequence ID" value="MBB5329822.1"/>
    <property type="molecule type" value="Genomic_DNA"/>
</dbReference>
<feature type="domain" description="Cupin type-2" evidence="1">
    <location>
        <begin position="54"/>
        <end position="113"/>
    </location>
</feature>
<gene>
    <name evidence="2" type="ORF">HDF14_003451</name>
</gene>
<dbReference type="Gene3D" id="2.60.120.10">
    <property type="entry name" value="Jelly Rolls"/>
    <property type="match status" value="1"/>
</dbReference>
<protein>
    <submittedName>
        <fullName evidence="2">Mannose-6-phosphate isomerase-like protein (Cupin superfamily)</fullName>
    </submittedName>
</protein>
<proteinExistence type="predicted"/>